<keyword evidence="1" id="KW-0732">Signal</keyword>
<protein>
    <recommendedName>
        <fullName evidence="4">Effector protein</fullName>
    </recommendedName>
</protein>
<reference evidence="2 3" key="1">
    <citation type="submission" date="2024-10" db="EMBL/GenBank/DDBJ databases">
        <authorList>
            <person name="Kim D."/>
        </authorList>
    </citation>
    <scope>NUCLEOTIDE SEQUENCE [LARGE SCALE GENOMIC DNA]</scope>
    <source>
        <strain evidence="2">BH-2024</strain>
    </source>
</reference>
<evidence type="ECO:0000313" key="2">
    <source>
        <dbReference type="EMBL" id="KAL3109419.1"/>
    </source>
</evidence>
<proteinExistence type="predicted"/>
<comment type="caution">
    <text evidence="2">The sequence shown here is derived from an EMBL/GenBank/DDBJ whole genome shotgun (WGS) entry which is preliminary data.</text>
</comment>
<dbReference type="EMBL" id="JBICBT010000573">
    <property type="protein sequence ID" value="KAL3109419.1"/>
    <property type="molecule type" value="Genomic_DNA"/>
</dbReference>
<evidence type="ECO:0000313" key="3">
    <source>
        <dbReference type="Proteomes" id="UP001620626"/>
    </source>
</evidence>
<dbReference type="Proteomes" id="UP001620626">
    <property type="component" value="Unassembled WGS sequence"/>
</dbReference>
<feature type="signal peptide" evidence="1">
    <location>
        <begin position="1"/>
        <end position="24"/>
    </location>
</feature>
<dbReference type="AlphaFoldDB" id="A0ABD2L4N1"/>
<evidence type="ECO:0000256" key="1">
    <source>
        <dbReference type="SAM" id="SignalP"/>
    </source>
</evidence>
<name>A0ABD2L4N1_9BILA</name>
<keyword evidence="3" id="KW-1185">Reference proteome</keyword>
<sequence>MNFSHFLLLATVSIFAAQSGGTFAFQAEIAQLANGTGNNKENLEKTLTIMDAGNGMTKAGRGSIDKSGTTQAFVATNQQLLSPSEDIYFSVSPHSRLRYLSEMSNSWCSDDIEEVLLNQCYPDYDFSHTKRAAFTTVTYHEERLFPAADPPAPPVVPPAAAIDPPVVVLSAAAEVPPAGMEVERGLDGTLIVRVDGDEDDEPQ</sequence>
<organism evidence="2 3">
    <name type="scientific">Heterodera trifolii</name>
    <dbReference type="NCBI Taxonomy" id="157864"/>
    <lineage>
        <taxon>Eukaryota</taxon>
        <taxon>Metazoa</taxon>
        <taxon>Ecdysozoa</taxon>
        <taxon>Nematoda</taxon>
        <taxon>Chromadorea</taxon>
        <taxon>Rhabditida</taxon>
        <taxon>Tylenchina</taxon>
        <taxon>Tylenchomorpha</taxon>
        <taxon>Tylenchoidea</taxon>
        <taxon>Heteroderidae</taxon>
        <taxon>Heteroderinae</taxon>
        <taxon>Heterodera</taxon>
    </lineage>
</organism>
<feature type="chain" id="PRO_5044760819" description="Effector protein" evidence="1">
    <location>
        <begin position="25"/>
        <end position="203"/>
    </location>
</feature>
<gene>
    <name evidence="2" type="ORF">niasHT_015264</name>
</gene>
<evidence type="ECO:0008006" key="4">
    <source>
        <dbReference type="Google" id="ProtNLM"/>
    </source>
</evidence>
<accession>A0ABD2L4N1</accession>